<dbReference type="GO" id="GO:0003700">
    <property type="term" value="F:DNA-binding transcription factor activity"/>
    <property type="evidence" value="ECO:0007669"/>
    <property type="project" value="InterPro"/>
</dbReference>
<evidence type="ECO:0000313" key="1">
    <source>
        <dbReference type="EMBL" id="OLR56841.1"/>
    </source>
</evidence>
<dbReference type="AlphaFoldDB" id="A0A1Q9JL02"/>
<dbReference type="PIRSF" id="PIRSF012508">
    <property type="entry name" value="YerC"/>
    <property type="match status" value="1"/>
</dbReference>
<dbReference type="SUPFAM" id="SSF48295">
    <property type="entry name" value="TrpR-like"/>
    <property type="match status" value="1"/>
</dbReference>
<proteinExistence type="predicted"/>
<reference evidence="1 2" key="1">
    <citation type="journal article" date="2016" name="Appl. Environ. Microbiol.">
        <title>Function and Phylogeny of Bacterial Butyryl Coenzyme A:Acetate Transferases and Their Diversity in the Proximal Colon of Swine.</title>
        <authorList>
            <person name="Trachsel J."/>
            <person name="Bayles D.O."/>
            <person name="Looft T."/>
            <person name="Levine U.Y."/>
            <person name="Allen H.K."/>
        </authorList>
    </citation>
    <scope>NUCLEOTIDE SEQUENCE [LARGE SCALE GENOMIC DNA]</scope>
    <source>
        <strain evidence="1 2">68-3-10</strain>
    </source>
</reference>
<dbReference type="PANTHER" id="PTHR40080">
    <property type="entry name" value="LMO1763 PROTEIN"/>
    <property type="match status" value="1"/>
</dbReference>
<name>A0A1Q9JL02_9FIRM</name>
<dbReference type="InterPro" id="IPR013368">
    <property type="entry name" value="YecD_YerC"/>
</dbReference>
<accession>A0A1Q9JL02</accession>
<dbReference type="InterPro" id="IPR038116">
    <property type="entry name" value="TrpR-like_sf"/>
</dbReference>
<dbReference type="OrthoDB" id="2874807at2"/>
<dbReference type="EMBL" id="MJIE01000001">
    <property type="protein sequence ID" value="OLR56841.1"/>
    <property type="molecule type" value="Genomic_DNA"/>
</dbReference>
<dbReference type="Pfam" id="PF01371">
    <property type="entry name" value="Trp_repressor"/>
    <property type="match status" value="1"/>
</dbReference>
<sequence>MAYESKFQREDIDELFDAVLTLKDREDCYRFFEDICTVNEIHAIAQRLQVARLLSEKHTYNEIEEATSASTATISRINKCLVYGADGYRRVLERLAAKEPAEQKE</sequence>
<dbReference type="RefSeq" id="WP_075714789.1">
    <property type="nucleotide sequence ID" value="NZ_MJIE01000001.1"/>
</dbReference>
<keyword evidence="2" id="KW-1185">Reference proteome</keyword>
<protein>
    <submittedName>
        <fullName evidence="1">TrpR-like protein YerC/YecD</fullName>
    </submittedName>
</protein>
<organism evidence="1 2">
    <name type="scientific">Hornefia porci</name>
    <dbReference type="NCBI Taxonomy" id="2652292"/>
    <lineage>
        <taxon>Bacteria</taxon>
        <taxon>Bacillati</taxon>
        <taxon>Bacillota</taxon>
        <taxon>Clostridia</taxon>
        <taxon>Peptostreptococcales</taxon>
        <taxon>Anaerovoracaceae</taxon>
        <taxon>Hornefia</taxon>
    </lineage>
</organism>
<dbReference type="PANTHER" id="PTHR40080:SF1">
    <property type="entry name" value="TRPR-LIKE PROTEIN YERC_YECD"/>
    <property type="match status" value="1"/>
</dbReference>
<dbReference type="GO" id="GO:0043565">
    <property type="term" value="F:sequence-specific DNA binding"/>
    <property type="evidence" value="ECO:0007669"/>
    <property type="project" value="InterPro"/>
</dbReference>
<comment type="caution">
    <text evidence="1">The sequence shown here is derived from an EMBL/GenBank/DDBJ whole genome shotgun (WGS) entry which is preliminary data.</text>
</comment>
<evidence type="ECO:0000313" key="2">
    <source>
        <dbReference type="Proteomes" id="UP000187404"/>
    </source>
</evidence>
<dbReference type="NCBIfam" id="TIGR02531">
    <property type="entry name" value="yecD_yerC"/>
    <property type="match status" value="1"/>
</dbReference>
<dbReference type="Gene3D" id="1.10.1270.10">
    <property type="entry name" value="TrpR-like"/>
    <property type="match status" value="1"/>
</dbReference>
<dbReference type="InterPro" id="IPR000831">
    <property type="entry name" value="Trp_repress"/>
</dbReference>
<gene>
    <name evidence="1" type="ORF">BHK98_12665</name>
</gene>
<dbReference type="STRING" id="1261640.BHK98_12665"/>
<dbReference type="InterPro" id="IPR010921">
    <property type="entry name" value="Trp_repressor/repl_initiator"/>
</dbReference>
<dbReference type="Proteomes" id="UP000187404">
    <property type="component" value="Unassembled WGS sequence"/>
</dbReference>